<keyword evidence="2" id="KW-1185">Reference proteome</keyword>
<dbReference type="Proteomes" id="UP000479357">
    <property type="component" value="Segment"/>
</dbReference>
<dbReference type="KEGG" id="vg:55626433"/>
<protein>
    <submittedName>
        <fullName evidence="1">Uncharacterized protein</fullName>
    </submittedName>
</protein>
<evidence type="ECO:0000313" key="1">
    <source>
        <dbReference type="EMBL" id="QHZ59734.1"/>
    </source>
</evidence>
<name>A0A6C0R2L4_9CAUD</name>
<evidence type="ECO:0000313" key="2">
    <source>
        <dbReference type="Proteomes" id="UP000479357"/>
    </source>
</evidence>
<organism evidence="1 2">
    <name type="scientific">Alteromonas phage vB_AmeM_PT11-V22</name>
    <dbReference type="NCBI Taxonomy" id="2704031"/>
    <lineage>
        <taxon>Viruses</taxon>
        <taxon>Duplodnaviria</taxon>
        <taxon>Heunggongvirae</taxon>
        <taxon>Uroviricota</taxon>
        <taxon>Caudoviricetes</taxon>
        <taxon>Myoalterovirus</taxon>
        <taxon>Myoalterovirus PT11V22</taxon>
    </lineage>
</organism>
<dbReference type="EMBL" id="MN877442">
    <property type="protein sequence ID" value="QHZ59734.1"/>
    <property type="molecule type" value="Genomic_DNA"/>
</dbReference>
<accession>A0A6C0R2L4</accession>
<proteinExistence type="predicted"/>
<reference evidence="1 2" key="1">
    <citation type="submission" date="2019-12" db="EMBL/GenBank/DDBJ databases">
        <title>Alteromonas phage V22 represents a new genus of marine bacteriophages that requires a novel tail fiber chaperone for host recognition.</title>
        <authorList>
            <person name="Gonzalez-Serrano R."/>
            <person name="Dunne M."/>
            <person name="Rosselli R."/>
            <person name="Martin-Cuadrado A.-B."/>
            <person name="Grosboillot V."/>
            <person name="Zinsli L."/>
            <person name="Roda-Garcia J.J."/>
            <person name="Loessner M.J."/>
            <person name="Rodriguez-Valera F."/>
        </authorList>
    </citation>
    <scope>NUCLEOTIDE SEQUENCE [LARGE SCALE GENOMIC DNA]</scope>
</reference>
<sequence length="122" mass="14457">MIDLMRTHSIPLYRRSEEEGYLNNEGEWVQAQFKDAEILECNVQPLRDGKTKVILPDGVRTDHVIVIRSFTRITVADMLDDTEGDEVEYQGKRFEAFKEEDFSEYGLMSDHYKYLFKRKDQQ</sequence>
<dbReference type="RefSeq" id="YP_009855693.1">
    <property type="nucleotide sequence ID" value="NC_048847.1"/>
</dbReference>
<dbReference type="GeneID" id="55626433"/>